<dbReference type="InterPro" id="IPR029052">
    <property type="entry name" value="Metallo-depent_PP-like"/>
</dbReference>
<feature type="domain" description="Calcineurin-like phosphoesterase" evidence="1">
    <location>
        <begin position="38"/>
        <end position="223"/>
    </location>
</feature>
<proteinExistence type="predicted"/>
<dbReference type="AlphaFoldDB" id="A0A4R7CYI3"/>
<dbReference type="Gene3D" id="3.60.21.10">
    <property type="match status" value="1"/>
</dbReference>
<organism evidence="2 3">
    <name type="scientific">Sphingobacterium paludis</name>
    <dbReference type="NCBI Taxonomy" id="1476465"/>
    <lineage>
        <taxon>Bacteria</taxon>
        <taxon>Pseudomonadati</taxon>
        <taxon>Bacteroidota</taxon>
        <taxon>Sphingobacteriia</taxon>
        <taxon>Sphingobacteriales</taxon>
        <taxon>Sphingobacteriaceae</taxon>
        <taxon>Sphingobacterium</taxon>
    </lineage>
</organism>
<evidence type="ECO:0000313" key="2">
    <source>
        <dbReference type="EMBL" id="TDS12952.1"/>
    </source>
</evidence>
<keyword evidence="3" id="KW-1185">Reference proteome</keyword>
<comment type="caution">
    <text evidence="2">The sequence shown here is derived from an EMBL/GenBank/DDBJ whole genome shotgun (WGS) entry which is preliminary data.</text>
</comment>
<dbReference type="InterPro" id="IPR051918">
    <property type="entry name" value="STPP_CPPED1"/>
</dbReference>
<dbReference type="RefSeq" id="WP_133640466.1">
    <property type="nucleotide sequence ID" value="NZ_SNZV01000005.1"/>
</dbReference>
<dbReference type="PANTHER" id="PTHR43143:SF1">
    <property type="entry name" value="SERINE_THREONINE-PROTEIN PHOSPHATASE CPPED1"/>
    <property type="match status" value="1"/>
</dbReference>
<dbReference type="OrthoDB" id="9816081at2"/>
<evidence type="ECO:0000313" key="3">
    <source>
        <dbReference type="Proteomes" id="UP000294752"/>
    </source>
</evidence>
<dbReference type="InterPro" id="IPR004843">
    <property type="entry name" value="Calcineurin-like_PHP"/>
</dbReference>
<accession>A0A4R7CYI3</accession>
<dbReference type="GO" id="GO:0016787">
    <property type="term" value="F:hydrolase activity"/>
    <property type="evidence" value="ECO:0007669"/>
    <property type="project" value="InterPro"/>
</dbReference>
<name>A0A4R7CYI3_9SPHI</name>
<dbReference type="Proteomes" id="UP000294752">
    <property type="component" value="Unassembled WGS sequence"/>
</dbReference>
<gene>
    <name evidence="2" type="ORF">B0I21_10583</name>
</gene>
<sequence length="330" mass="38092">MFTRKEFLKVAGTGAISLLLPSDDLRACAVQQVQRKGLRFAVISDVHVDLMHDGERRLALFINQIQQDKPDFIIQLGDFCMPHARNQRALDIWNSFPDNYHVLGNHDTDHGFTRDQVMKFWDMPSPYYSFDKNGYHIVVLNGNEKVAGTKLEGYPRGIGKAQLEWLKKDLMDSRYPTVICCHQGLDNEDGGLENGMEVRYLLERVNANPAAKKVRLVLSGHHHLNYHNEINGIHYVQINSASYYWVDDENYKGEQFDDAFYQTYTALKHTMVYEDPIWATVELTDNKIQVSGKETSFVGMHGKDLDMDRYKNVYPITARIDSRTLRKRKA</sequence>
<dbReference type="EMBL" id="SNZV01000005">
    <property type="protein sequence ID" value="TDS12952.1"/>
    <property type="molecule type" value="Genomic_DNA"/>
</dbReference>
<evidence type="ECO:0000259" key="1">
    <source>
        <dbReference type="Pfam" id="PF00149"/>
    </source>
</evidence>
<dbReference type="Pfam" id="PF00149">
    <property type="entry name" value="Metallophos"/>
    <property type="match status" value="1"/>
</dbReference>
<protein>
    <submittedName>
        <fullName evidence="2">3',5'-cyclic AMP phosphodiesterase CpdA</fullName>
    </submittedName>
</protein>
<dbReference type="PANTHER" id="PTHR43143">
    <property type="entry name" value="METALLOPHOSPHOESTERASE, CALCINEURIN SUPERFAMILY"/>
    <property type="match status" value="1"/>
</dbReference>
<dbReference type="SUPFAM" id="SSF56300">
    <property type="entry name" value="Metallo-dependent phosphatases"/>
    <property type="match status" value="1"/>
</dbReference>
<reference evidence="2 3" key="1">
    <citation type="submission" date="2019-03" db="EMBL/GenBank/DDBJ databases">
        <title>Genomic Encyclopedia of Type Strains, Phase III (KMG-III): the genomes of soil and plant-associated and newly described type strains.</title>
        <authorList>
            <person name="Whitman W."/>
        </authorList>
    </citation>
    <scope>NUCLEOTIDE SEQUENCE [LARGE SCALE GENOMIC DNA]</scope>
    <source>
        <strain evidence="2 3">CGMCC 1.12801</strain>
    </source>
</reference>